<feature type="transmembrane region" description="Helical" evidence="6">
    <location>
        <begin position="419"/>
        <end position="436"/>
    </location>
</feature>
<dbReference type="InterPro" id="IPR036929">
    <property type="entry name" value="DsbDN_sf"/>
</dbReference>
<comment type="subcellular location">
    <subcellularLocation>
        <location evidence="1">Membrane</location>
        <topology evidence="1">Multi-pass membrane protein</topology>
    </subcellularLocation>
</comment>
<dbReference type="Pfam" id="PF13899">
    <property type="entry name" value="Thioredoxin_7"/>
    <property type="match status" value="1"/>
</dbReference>
<sequence length="671" mass="73442">MTTAVLLLAPFFLHAQLLTPVKWTFSAHKMADKTYELHMTARIDKGWHVYAQQSGQGPIPASFRFEDTSGIRRDGAVQEKGALIEKQDPVFDSRLRYFENEVDFVQRVTVTAPDARVKGSLEYMACNDKECLPPKTVPFSFVMAGGELTVASAPAAALGGSRAAPPAAAAPDTTASSPEGIPEDASRISLWAIFLLGLGAGFAALIMPCIYAMIPVTVSFFTKRSETRKQGIRNAVYYSASIILIFTLLGFLGTLIFGPRAMNQLSSSAVFNIFVFVLFLIFGISFLGAFEIVLPGTWTDKINARSGLGSFTGIFFMALTLVVVSFSCTAPFIGNLLVWTARGGILGPVIGFFGFSLALAVPFALFAVFPGLLNRLAKSGGWLNTVKVSMGFIELALALKFLSSADLAYHWRLLDREVYLSLWIVIFGLLGLYLLGKLKLAHDSDVPYLTVTRLFFAIAALSFTVYMIPGLWGAPLKGISAWLPEMRTQDFNLYDIQTSGISGTAPASASGIRPKRYTDILHSEIPGVAAFFDYDEAITAARAEKKPLMIDFTGHSCANCRRMEREVLSDPEVRRMLQNDFVVASLYVDDRTALPEEERYISKLDGGKIGNMGAKNLDFEAMLINSNAQPNYVFVDQNGKVLLNAGGYDADIERFKGLLRSALEKYRQGNP</sequence>
<name>A0ABP8FGH9_9BACT</name>
<evidence type="ECO:0000313" key="10">
    <source>
        <dbReference type="EMBL" id="GAA4303253.1"/>
    </source>
</evidence>
<evidence type="ECO:0000256" key="5">
    <source>
        <dbReference type="ARBA" id="ARBA00023136"/>
    </source>
</evidence>
<keyword evidence="4 6" id="KW-1133">Transmembrane helix</keyword>
<keyword evidence="11" id="KW-1185">Reference proteome</keyword>
<feature type="signal peptide" evidence="7">
    <location>
        <begin position="1"/>
        <end position="15"/>
    </location>
</feature>
<protein>
    <submittedName>
        <fullName evidence="10">Thioredoxin family protein</fullName>
    </submittedName>
</protein>
<dbReference type="Gene3D" id="2.60.40.1250">
    <property type="entry name" value="Thiol:disulfide interchange protein DsbD, N-terminal domain"/>
    <property type="match status" value="1"/>
</dbReference>
<dbReference type="InterPro" id="IPR036249">
    <property type="entry name" value="Thioredoxin-like_sf"/>
</dbReference>
<evidence type="ECO:0000313" key="11">
    <source>
        <dbReference type="Proteomes" id="UP001501207"/>
    </source>
</evidence>
<keyword evidence="3" id="KW-0201">Cytochrome c-type biogenesis</keyword>
<organism evidence="10 11">
    <name type="scientific">Compostibacter hankyongensis</name>
    <dbReference type="NCBI Taxonomy" id="1007089"/>
    <lineage>
        <taxon>Bacteria</taxon>
        <taxon>Pseudomonadati</taxon>
        <taxon>Bacteroidota</taxon>
        <taxon>Chitinophagia</taxon>
        <taxon>Chitinophagales</taxon>
        <taxon>Chitinophagaceae</taxon>
        <taxon>Compostibacter</taxon>
    </lineage>
</organism>
<dbReference type="SUPFAM" id="SSF52833">
    <property type="entry name" value="Thioredoxin-like"/>
    <property type="match status" value="1"/>
</dbReference>
<gene>
    <name evidence="10" type="ORF">GCM10023143_06450</name>
</gene>
<keyword evidence="5 6" id="KW-0472">Membrane</keyword>
<evidence type="ECO:0000259" key="8">
    <source>
        <dbReference type="Pfam" id="PF02683"/>
    </source>
</evidence>
<evidence type="ECO:0000256" key="6">
    <source>
        <dbReference type="SAM" id="Phobius"/>
    </source>
</evidence>
<evidence type="ECO:0000259" key="9">
    <source>
        <dbReference type="Pfam" id="PF11412"/>
    </source>
</evidence>
<evidence type="ECO:0000256" key="4">
    <source>
        <dbReference type="ARBA" id="ARBA00022989"/>
    </source>
</evidence>
<evidence type="ECO:0000256" key="1">
    <source>
        <dbReference type="ARBA" id="ARBA00004141"/>
    </source>
</evidence>
<dbReference type="EMBL" id="BAABFN010000001">
    <property type="protein sequence ID" value="GAA4303253.1"/>
    <property type="molecule type" value="Genomic_DNA"/>
</dbReference>
<dbReference type="Pfam" id="PF11412">
    <property type="entry name" value="DsbD_N"/>
    <property type="match status" value="1"/>
</dbReference>
<evidence type="ECO:0000256" key="7">
    <source>
        <dbReference type="SAM" id="SignalP"/>
    </source>
</evidence>
<dbReference type="PANTHER" id="PTHR32234">
    <property type="entry name" value="THIOL:DISULFIDE INTERCHANGE PROTEIN DSBD"/>
    <property type="match status" value="1"/>
</dbReference>
<proteinExistence type="predicted"/>
<keyword evidence="7" id="KW-0732">Signal</keyword>
<dbReference type="Proteomes" id="UP001501207">
    <property type="component" value="Unassembled WGS sequence"/>
</dbReference>
<dbReference type="InterPro" id="IPR003834">
    <property type="entry name" value="Cyt_c_assmbl_TM_dom"/>
</dbReference>
<feature type="transmembrane region" description="Helical" evidence="6">
    <location>
        <begin position="448"/>
        <end position="472"/>
    </location>
</feature>
<dbReference type="Gene3D" id="3.40.30.10">
    <property type="entry name" value="Glutaredoxin"/>
    <property type="match status" value="1"/>
</dbReference>
<feature type="transmembrane region" description="Helical" evidence="6">
    <location>
        <begin position="381"/>
        <end position="399"/>
    </location>
</feature>
<keyword evidence="2 6" id="KW-0812">Transmembrane</keyword>
<feature type="transmembrane region" description="Helical" evidence="6">
    <location>
        <begin position="190"/>
        <end position="214"/>
    </location>
</feature>
<dbReference type="Pfam" id="PF02683">
    <property type="entry name" value="DsbD_TM"/>
    <property type="match status" value="1"/>
</dbReference>
<dbReference type="PANTHER" id="PTHR32234:SF0">
    <property type="entry name" value="THIOL:DISULFIDE INTERCHANGE PROTEIN DSBD"/>
    <property type="match status" value="1"/>
</dbReference>
<feature type="transmembrane region" description="Helical" evidence="6">
    <location>
        <begin position="269"/>
        <end position="290"/>
    </location>
</feature>
<reference evidence="11" key="1">
    <citation type="journal article" date="2019" name="Int. J. Syst. Evol. Microbiol.">
        <title>The Global Catalogue of Microorganisms (GCM) 10K type strain sequencing project: providing services to taxonomists for standard genome sequencing and annotation.</title>
        <authorList>
            <consortium name="The Broad Institute Genomics Platform"/>
            <consortium name="The Broad Institute Genome Sequencing Center for Infectious Disease"/>
            <person name="Wu L."/>
            <person name="Ma J."/>
        </authorList>
    </citation>
    <scope>NUCLEOTIDE SEQUENCE [LARGE SCALE GENOMIC DNA]</scope>
    <source>
        <strain evidence="11">JCM 17664</strain>
    </source>
</reference>
<evidence type="ECO:0000256" key="3">
    <source>
        <dbReference type="ARBA" id="ARBA00022748"/>
    </source>
</evidence>
<evidence type="ECO:0000256" key="2">
    <source>
        <dbReference type="ARBA" id="ARBA00022692"/>
    </source>
</evidence>
<accession>A0ABP8FGH9</accession>
<comment type="caution">
    <text evidence="10">The sequence shown here is derived from an EMBL/GenBank/DDBJ whole genome shotgun (WGS) entry which is preliminary data.</text>
</comment>
<feature type="domain" description="Thiol:disulfide interchange protein DsbD N-terminal" evidence="9">
    <location>
        <begin position="17"/>
        <end position="137"/>
    </location>
</feature>
<feature type="transmembrane region" description="Helical" evidence="6">
    <location>
        <begin position="345"/>
        <end position="369"/>
    </location>
</feature>
<feature type="transmembrane region" description="Helical" evidence="6">
    <location>
        <begin position="311"/>
        <end position="333"/>
    </location>
</feature>
<feature type="transmembrane region" description="Helical" evidence="6">
    <location>
        <begin position="235"/>
        <end position="257"/>
    </location>
</feature>
<feature type="domain" description="Cytochrome C biogenesis protein transmembrane" evidence="8">
    <location>
        <begin position="191"/>
        <end position="403"/>
    </location>
</feature>
<dbReference type="InterPro" id="IPR028250">
    <property type="entry name" value="DsbDN"/>
</dbReference>
<feature type="chain" id="PRO_5046298397" evidence="7">
    <location>
        <begin position="16"/>
        <end position="671"/>
    </location>
</feature>